<evidence type="ECO:0000256" key="13">
    <source>
        <dbReference type="ARBA" id="ARBA00023012"/>
    </source>
</evidence>
<evidence type="ECO:0000256" key="14">
    <source>
        <dbReference type="ARBA" id="ARBA00023136"/>
    </source>
</evidence>
<keyword evidence="9" id="KW-0547">Nucleotide-binding</keyword>
<dbReference type="OrthoDB" id="9804645at2"/>
<dbReference type="Pfam" id="PF00512">
    <property type="entry name" value="HisKA"/>
    <property type="match status" value="1"/>
</dbReference>
<dbReference type="Pfam" id="PF00672">
    <property type="entry name" value="HAMP"/>
    <property type="match status" value="1"/>
</dbReference>
<dbReference type="SMART" id="SM00387">
    <property type="entry name" value="HATPase_c"/>
    <property type="match status" value="1"/>
</dbReference>
<keyword evidence="4" id="KW-1003">Cell membrane</keyword>
<organism evidence="18 19">
    <name type="scientific">Pseudothioclava arenosa</name>
    <dbReference type="NCBI Taxonomy" id="1795308"/>
    <lineage>
        <taxon>Bacteria</taxon>
        <taxon>Pseudomonadati</taxon>
        <taxon>Pseudomonadota</taxon>
        <taxon>Alphaproteobacteria</taxon>
        <taxon>Rhodobacterales</taxon>
        <taxon>Paracoccaceae</taxon>
        <taxon>Pseudothioclava</taxon>
    </lineage>
</organism>
<dbReference type="SMART" id="SM00388">
    <property type="entry name" value="HisKA"/>
    <property type="match status" value="1"/>
</dbReference>
<dbReference type="InterPro" id="IPR004358">
    <property type="entry name" value="Sig_transdc_His_kin-like_C"/>
</dbReference>
<dbReference type="PANTHER" id="PTHR44936:SF5">
    <property type="entry name" value="SENSOR HISTIDINE KINASE ENVZ"/>
    <property type="match status" value="1"/>
</dbReference>
<dbReference type="PROSITE" id="PS50885">
    <property type="entry name" value="HAMP"/>
    <property type="match status" value="1"/>
</dbReference>
<evidence type="ECO:0000256" key="4">
    <source>
        <dbReference type="ARBA" id="ARBA00022475"/>
    </source>
</evidence>
<protein>
    <recommendedName>
        <fullName evidence="3">histidine kinase</fullName>
        <ecNumber evidence="3">2.7.13.3</ecNumber>
    </recommendedName>
</protein>
<dbReference type="RefSeq" id="WP_096434310.1">
    <property type="nucleotide sequence ID" value="NZ_NTJD01000010.1"/>
</dbReference>
<evidence type="ECO:0000256" key="5">
    <source>
        <dbReference type="ARBA" id="ARBA00022519"/>
    </source>
</evidence>
<keyword evidence="11" id="KW-0067">ATP-binding</keyword>
<keyword evidence="14 15" id="KW-0472">Membrane</keyword>
<dbReference type="PROSITE" id="PS50109">
    <property type="entry name" value="HIS_KIN"/>
    <property type="match status" value="1"/>
</dbReference>
<feature type="domain" description="Histidine kinase" evidence="16">
    <location>
        <begin position="243"/>
        <end position="449"/>
    </location>
</feature>
<keyword evidence="8 15" id="KW-0812">Transmembrane</keyword>
<evidence type="ECO:0000256" key="1">
    <source>
        <dbReference type="ARBA" id="ARBA00000085"/>
    </source>
</evidence>
<evidence type="ECO:0000313" key="18">
    <source>
        <dbReference type="EMBL" id="PCD75747.1"/>
    </source>
</evidence>
<evidence type="ECO:0000256" key="3">
    <source>
        <dbReference type="ARBA" id="ARBA00012438"/>
    </source>
</evidence>
<dbReference type="InterPro" id="IPR003594">
    <property type="entry name" value="HATPase_dom"/>
</dbReference>
<evidence type="ECO:0000259" key="17">
    <source>
        <dbReference type="PROSITE" id="PS50885"/>
    </source>
</evidence>
<comment type="caution">
    <text evidence="18">The sequence shown here is derived from an EMBL/GenBank/DDBJ whole genome shotgun (WGS) entry which is preliminary data.</text>
</comment>
<evidence type="ECO:0000256" key="15">
    <source>
        <dbReference type="SAM" id="Phobius"/>
    </source>
</evidence>
<dbReference type="PRINTS" id="PR00344">
    <property type="entry name" value="BCTRLSENSOR"/>
</dbReference>
<evidence type="ECO:0000256" key="6">
    <source>
        <dbReference type="ARBA" id="ARBA00022553"/>
    </source>
</evidence>
<dbReference type="InterPro" id="IPR036890">
    <property type="entry name" value="HATPase_C_sf"/>
</dbReference>
<dbReference type="SUPFAM" id="SSF47384">
    <property type="entry name" value="Homodimeric domain of signal transducing histidine kinase"/>
    <property type="match status" value="1"/>
</dbReference>
<dbReference type="EC" id="2.7.13.3" evidence="3"/>
<dbReference type="EMBL" id="NTJD01000010">
    <property type="protein sequence ID" value="PCD75747.1"/>
    <property type="molecule type" value="Genomic_DNA"/>
</dbReference>
<keyword evidence="5" id="KW-0997">Cell inner membrane</keyword>
<dbReference type="Proteomes" id="UP000243507">
    <property type="component" value="Unassembled WGS sequence"/>
</dbReference>
<keyword evidence="12 15" id="KW-1133">Transmembrane helix</keyword>
<name>A0A2A4CMQ6_9RHOB</name>
<dbReference type="InterPro" id="IPR005467">
    <property type="entry name" value="His_kinase_dom"/>
</dbReference>
<reference evidence="18 19" key="1">
    <citation type="submission" date="2017-09" db="EMBL/GenBank/DDBJ databases">
        <title>A multilocus sequence analysis scheme for characterization of bacteria in the genus Thioclava.</title>
        <authorList>
            <person name="Liu Y."/>
            <person name="Shao Z."/>
        </authorList>
    </citation>
    <scope>NUCLEOTIDE SEQUENCE [LARGE SCALE GENOMIC DNA]</scope>
    <source>
        <strain evidence="18 19">CAU 1312</strain>
    </source>
</reference>
<evidence type="ECO:0000256" key="10">
    <source>
        <dbReference type="ARBA" id="ARBA00022777"/>
    </source>
</evidence>
<keyword evidence="6" id="KW-0597">Phosphoprotein</keyword>
<keyword evidence="19" id="KW-1185">Reference proteome</keyword>
<proteinExistence type="predicted"/>
<accession>A0A2A4CMQ6</accession>
<feature type="domain" description="HAMP" evidence="17">
    <location>
        <begin position="184"/>
        <end position="235"/>
    </location>
</feature>
<dbReference type="InterPro" id="IPR003661">
    <property type="entry name" value="HisK_dim/P_dom"/>
</dbReference>
<gene>
    <name evidence="18" type="ORF">CLN94_12645</name>
</gene>
<evidence type="ECO:0000256" key="7">
    <source>
        <dbReference type="ARBA" id="ARBA00022679"/>
    </source>
</evidence>
<evidence type="ECO:0000256" key="8">
    <source>
        <dbReference type="ARBA" id="ARBA00022692"/>
    </source>
</evidence>
<dbReference type="InterPro" id="IPR050980">
    <property type="entry name" value="2C_sensor_his_kinase"/>
</dbReference>
<dbReference type="Gene3D" id="1.10.287.130">
    <property type="match status" value="1"/>
</dbReference>
<keyword evidence="7" id="KW-0808">Transferase</keyword>
<evidence type="ECO:0000256" key="12">
    <source>
        <dbReference type="ARBA" id="ARBA00022989"/>
    </source>
</evidence>
<dbReference type="CDD" id="cd00082">
    <property type="entry name" value="HisKA"/>
    <property type="match status" value="1"/>
</dbReference>
<evidence type="ECO:0000256" key="9">
    <source>
        <dbReference type="ARBA" id="ARBA00022741"/>
    </source>
</evidence>
<evidence type="ECO:0000256" key="2">
    <source>
        <dbReference type="ARBA" id="ARBA00004429"/>
    </source>
</evidence>
<evidence type="ECO:0000259" key="16">
    <source>
        <dbReference type="PROSITE" id="PS50109"/>
    </source>
</evidence>
<dbReference type="Pfam" id="PF02518">
    <property type="entry name" value="HATPase_c"/>
    <property type="match status" value="1"/>
</dbReference>
<dbReference type="AlphaFoldDB" id="A0A2A4CMQ6"/>
<feature type="transmembrane region" description="Helical" evidence="15">
    <location>
        <begin position="164"/>
        <end position="183"/>
    </location>
</feature>
<sequence>MNFRWLKQIMPRGLYGRAALILIVPVMTIQLVVSVVFIQRHFERVTIQMTGAMTREVRLLRDLANAAPEADVARRAMEAMAVPLGLGVALPGGDDTLRTGQFQRDFADLTGIVVISTLRDELPGLLAVDLTHDNDVRLLVETAHGPLEISFRRSLASASNPHQLLVLTLVVSILMTIIAYLYLRNQLRPIQRMAVAAEEFGKGRVIPYRISGATELRRAGAAFLDMRARIVRHLEQRTLMLSGVSHDLRTPLTRLKLSLSMLPRTPDTEDEITAMERDVTEMGKLVDAFLDFARDGAISGDPERLDPCVFVAGVVADAERSGFPVRMADCPGPGVAEASFRPDALRRALENLIGNAARYATRAEVSVVLREREFEIRVEDDGPGIAPEDRDEALKPFKRLDPARNQDRGQGVGLGLSIAADVLRGHGGALRLERSERMGGLCARMVLPR</sequence>
<dbReference type="GO" id="GO:0000155">
    <property type="term" value="F:phosphorelay sensor kinase activity"/>
    <property type="evidence" value="ECO:0007669"/>
    <property type="project" value="InterPro"/>
</dbReference>
<dbReference type="Gene3D" id="3.30.565.10">
    <property type="entry name" value="Histidine kinase-like ATPase, C-terminal domain"/>
    <property type="match status" value="1"/>
</dbReference>
<dbReference type="GO" id="GO:0005886">
    <property type="term" value="C:plasma membrane"/>
    <property type="evidence" value="ECO:0007669"/>
    <property type="project" value="UniProtKB-SubCell"/>
</dbReference>
<comment type="subcellular location">
    <subcellularLocation>
        <location evidence="2">Cell inner membrane</location>
        <topology evidence="2">Multi-pass membrane protein</topology>
    </subcellularLocation>
</comment>
<feature type="transmembrane region" description="Helical" evidence="15">
    <location>
        <begin position="20"/>
        <end position="38"/>
    </location>
</feature>
<dbReference type="PANTHER" id="PTHR44936">
    <property type="entry name" value="SENSOR PROTEIN CREC"/>
    <property type="match status" value="1"/>
</dbReference>
<comment type="catalytic activity">
    <reaction evidence="1">
        <text>ATP + protein L-histidine = ADP + protein N-phospho-L-histidine.</text>
        <dbReference type="EC" id="2.7.13.3"/>
    </reaction>
</comment>
<keyword evidence="10 18" id="KW-0418">Kinase</keyword>
<dbReference type="SUPFAM" id="SSF55874">
    <property type="entry name" value="ATPase domain of HSP90 chaperone/DNA topoisomerase II/histidine kinase"/>
    <property type="match status" value="1"/>
</dbReference>
<evidence type="ECO:0000256" key="11">
    <source>
        <dbReference type="ARBA" id="ARBA00022840"/>
    </source>
</evidence>
<dbReference type="GO" id="GO:0005524">
    <property type="term" value="F:ATP binding"/>
    <property type="evidence" value="ECO:0007669"/>
    <property type="project" value="UniProtKB-KW"/>
</dbReference>
<dbReference type="InterPro" id="IPR003660">
    <property type="entry name" value="HAMP_dom"/>
</dbReference>
<evidence type="ECO:0000313" key="19">
    <source>
        <dbReference type="Proteomes" id="UP000243507"/>
    </source>
</evidence>
<dbReference type="InterPro" id="IPR036097">
    <property type="entry name" value="HisK_dim/P_sf"/>
</dbReference>
<keyword evidence="13" id="KW-0902">Two-component regulatory system</keyword>